<dbReference type="HOGENOM" id="CLU_049723_0_0_5"/>
<dbReference type="PANTHER" id="PTHR47637">
    <property type="entry name" value="CHAPERONE SURA"/>
    <property type="match status" value="1"/>
</dbReference>
<dbReference type="RefSeq" id="WP_010703571.1">
    <property type="nucleotide sequence ID" value="NZ_KB915628.1"/>
</dbReference>
<evidence type="ECO:0000256" key="1">
    <source>
        <dbReference type="ARBA" id="ARBA00022729"/>
    </source>
</evidence>
<gene>
    <name evidence="2" type="primary">surA</name>
    <name evidence="2" type="ORF">m07a_04260</name>
</gene>
<dbReference type="EMBL" id="AGWC01000004">
    <property type="protein sequence ID" value="ENN91548.1"/>
    <property type="molecule type" value="Genomic_DNA"/>
</dbReference>
<protein>
    <submittedName>
        <fullName evidence="2">Peptidyl-prolyl cis-trans isomerase SurA</fullName>
    </submittedName>
</protein>
<proteinExistence type="predicted"/>
<evidence type="ECO:0000313" key="2">
    <source>
        <dbReference type="EMBL" id="ENN91548.1"/>
    </source>
</evidence>
<dbReference type="eggNOG" id="COG0760">
    <property type="taxonomic scope" value="Bacteria"/>
</dbReference>
<sequence length="336" mass="38371">MRNFTHMNRLKNSSFVLFYASILTFCIAVLGVSSFISAFFISSVFAQTTVAITVNGNPITNYDIQRRIAFLKLQQKQGDLSAQARNELIDEMLKNIEIQRLNIDVSDNEINSAFANFAEQNNMTVDQLSEMLNQTEVTEEHFKAYISGQMGWGRLVNARYQSEDGYLSEQEAAHRILKNGGIKPSTNEYTLQQIIFVIPAHRRAELLTKRTQEINNFRAHFRGCDNTKKQTRGILDVTVRNLGKFLEPQLPTDWEQAIRATPAGKMTQPHETPYGIEALAVCQIKKVSDDRVAQLMFSIQDSQKRTPQKLEALSEKYLKELRERAHIQNHHGSTSR</sequence>
<accession>N6UMY0</accession>
<keyword evidence="3" id="KW-1185">Reference proteome</keyword>
<reference evidence="2 3" key="1">
    <citation type="journal article" date="2013" name="PLoS Genet.">
        <title>A gene transfer agent and a dynamic repertoire of secretion systems hold the keys to the explosive radiation of the emerging pathogen Bartonella.</title>
        <authorList>
            <person name="Guy L."/>
            <person name="Nystedt B."/>
            <person name="Toft C."/>
            <person name="Zaremba-Niedzwiedzka K."/>
            <person name="Berglund E.C."/>
            <person name="Granberg F."/>
            <person name="Naslund K."/>
            <person name="Eriksson A.S."/>
            <person name="Andersson S.G."/>
        </authorList>
    </citation>
    <scope>NUCLEOTIDE SEQUENCE [LARGE SCALE GENOMIC DNA]</scope>
    <source>
        <strain evidence="3">m07a</strain>
    </source>
</reference>
<dbReference type="Pfam" id="PF13624">
    <property type="entry name" value="SurA_N_3"/>
    <property type="match status" value="1"/>
</dbReference>
<keyword evidence="2" id="KW-0413">Isomerase</keyword>
<evidence type="ECO:0000313" key="3">
    <source>
        <dbReference type="Proteomes" id="UP000014242"/>
    </source>
</evidence>
<keyword evidence="1" id="KW-0732">Signal</keyword>
<dbReference type="Proteomes" id="UP000014242">
    <property type="component" value="Unassembled WGS sequence"/>
</dbReference>
<dbReference type="GO" id="GO:0016853">
    <property type="term" value="F:isomerase activity"/>
    <property type="evidence" value="ECO:0007669"/>
    <property type="project" value="UniProtKB-KW"/>
</dbReference>
<dbReference type="Gene3D" id="1.10.4030.10">
    <property type="entry name" value="Porin chaperone SurA, peptide-binding domain"/>
    <property type="match status" value="1"/>
</dbReference>
<dbReference type="SUPFAM" id="SSF109998">
    <property type="entry name" value="Triger factor/SurA peptide-binding domain-like"/>
    <property type="match status" value="1"/>
</dbReference>
<dbReference type="InterPro" id="IPR027304">
    <property type="entry name" value="Trigger_fact/SurA_dom_sf"/>
</dbReference>
<dbReference type="PATRIC" id="fig|1094496.3.peg.438"/>
<dbReference type="InterPro" id="IPR050280">
    <property type="entry name" value="OMP_Chaperone_SurA"/>
</dbReference>
<dbReference type="AlphaFoldDB" id="N6UMY0"/>
<comment type="caution">
    <text evidence="2">The sequence shown here is derived from an EMBL/GenBank/DDBJ whole genome shotgun (WGS) entry which is preliminary data.</text>
</comment>
<name>N6UMY0_9HYPH</name>
<dbReference type="PANTHER" id="PTHR47637:SF1">
    <property type="entry name" value="CHAPERONE SURA"/>
    <property type="match status" value="1"/>
</dbReference>
<organism evidence="2 3">
    <name type="scientific">Bartonella schoenbuchensis m07a</name>
    <dbReference type="NCBI Taxonomy" id="1094496"/>
    <lineage>
        <taxon>Bacteria</taxon>
        <taxon>Pseudomonadati</taxon>
        <taxon>Pseudomonadota</taxon>
        <taxon>Alphaproteobacteria</taxon>
        <taxon>Hyphomicrobiales</taxon>
        <taxon>Bartonellaceae</taxon>
        <taxon>Bartonella</taxon>
    </lineage>
</organism>